<accession>A0ABV9I3E1</accession>
<organism evidence="4 5">
    <name type="scientific">Dokdonia ponticola</name>
    <dbReference type="NCBI Taxonomy" id="2041041"/>
    <lineage>
        <taxon>Bacteria</taxon>
        <taxon>Pseudomonadati</taxon>
        <taxon>Bacteroidota</taxon>
        <taxon>Flavobacteriia</taxon>
        <taxon>Flavobacteriales</taxon>
        <taxon>Flavobacteriaceae</taxon>
        <taxon>Dokdonia</taxon>
    </lineage>
</organism>
<evidence type="ECO:0000259" key="3">
    <source>
        <dbReference type="Pfam" id="PF05569"/>
    </source>
</evidence>
<dbReference type="SUPFAM" id="SSF74653">
    <property type="entry name" value="TolA/TonB C-terminal domain"/>
    <property type="match status" value="1"/>
</dbReference>
<name>A0ABV9I3E1_9FLAO</name>
<feature type="domain" description="Peptidase M56" evidence="3">
    <location>
        <begin position="133"/>
        <end position="236"/>
    </location>
</feature>
<keyword evidence="5" id="KW-1185">Reference proteome</keyword>
<evidence type="ECO:0000256" key="1">
    <source>
        <dbReference type="SAM" id="Phobius"/>
    </source>
</evidence>
<comment type="caution">
    <text evidence="4">The sequence shown here is derived from an EMBL/GenBank/DDBJ whole genome shotgun (WGS) entry which is preliminary data.</text>
</comment>
<evidence type="ECO:0000313" key="4">
    <source>
        <dbReference type="EMBL" id="MFC4636642.1"/>
    </source>
</evidence>
<dbReference type="InterPro" id="IPR008756">
    <property type="entry name" value="Peptidase_M56"/>
</dbReference>
<feature type="domain" description="TonB C-terminal" evidence="2">
    <location>
        <begin position="386"/>
        <end position="447"/>
    </location>
</feature>
<evidence type="ECO:0000259" key="2">
    <source>
        <dbReference type="Pfam" id="PF03544"/>
    </source>
</evidence>
<keyword evidence="1" id="KW-0812">Transmembrane</keyword>
<sequence length="451" mass="51955">MKKETFFTYNRMYLLITPILAIVLPFLKIAALQALIPVQEVAEILPEIILENFDDTIVDTTNSTGVIISETKGYVFNWMHVYYIGLVISTLIFSYKLFHCMRLFRFKEKGKHIIILPDSTQAFTFFNYIFLGEKLSPLSRKRILTHERIHIKQRHTLDLLFFEVLRIVFWFNPFIYLFQKEITLVHEYLADGYAIGNISKKQYYEELLNTAFDTKQFSFINPFFNHSIIKKRIIMLQKTKSKQIAKAKYLFLVPALFSILVYTACTDAQAGGTSYSNSDSEIIRNIEMLKNSIAKQGELTEEEEKALKVLTAVTSKDEHILRDSTYDDVLNDLDIPFAVVQQVPTYKECSGSKEEIAKCTSQKVSMHVNKEFNMDLPKELGIVGVRTKITTVFKIDVEGNIVNVRARGGHPKLEEEAIRVVKTIPKMIPGKHEGKTVGVLYELPIIFFINK</sequence>
<dbReference type="InterPro" id="IPR037682">
    <property type="entry name" value="TonB_C"/>
</dbReference>
<dbReference type="Proteomes" id="UP001596043">
    <property type="component" value="Unassembled WGS sequence"/>
</dbReference>
<protein>
    <submittedName>
        <fullName evidence="4">M56 family metallopeptidase</fullName>
    </submittedName>
</protein>
<feature type="transmembrane region" description="Helical" evidence="1">
    <location>
        <begin position="12"/>
        <end position="36"/>
    </location>
</feature>
<gene>
    <name evidence="4" type="ORF">ACFO3O_22245</name>
</gene>
<dbReference type="PANTHER" id="PTHR34978:SF3">
    <property type="entry name" value="SLR0241 PROTEIN"/>
    <property type="match status" value="1"/>
</dbReference>
<dbReference type="CDD" id="cd07341">
    <property type="entry name" value="M56_BlaR1_MecR1_like"/>
    <property type="match status" value="1"/>
</dbReference>
<feature type="transmembrane region" description="Helical" evidence="1">
    <location>
        <begin position="81"/>
        <end position="101"/>
    </location>
</feature>
<feature type="transmembrane region" description="Helical" evidence="1">
    <location>
        <begin position="247"/>
        <end position="264"/>
    </location>
</feature>
<dbReference type="Gene3D" id="3.30.1150.10">
    <property type="match status" value="1"/>
</dbReference>
<dbReference type="PANTHER" id="PTHR34978">
    <property type="entry name" value="POSSIBLE SENSOR-TRANSDUCER PROTEIN BLAR"/>
    <property type="match status" value="1"/>
</dbReference>
<keyword evidence="1" id="KW-0472">Membrane</keyword>
<keyword evidence="1" id="KW-1133">Transmembrane helix</keyword>
<evidence type="ECO:0000313" key="5">
    <source>
        <dbReference type="Proteomes" id="UP001596043"/>
    </source>
</evidence>
<proteinExistence type="predicted"/>
<dbReference type="InterPro" id="IPR052173">
    <property type="entry name" value="Beta-lactam_resp_regulator"/>
</dbReference>
<dbReference type="EMBL" id="JBHSFV010000026">
    <property type="protein sequence ID" value="MFC4636642.1"/>
    <property type="molecule type" value="Genomic_DNA"/>
</dbReference>
<dbReference type="RefSeq" id="WP_379983024.1">
    <property type="nucleotide sequence ID" value="NZ_JBHSFV010000026.1"/>
</dbReference>
<dbReference type="Pfam" id="PF03544">
    <property type="entry name" value="TonB_C"/>
    <property type="match status" value="1"/>
</dbReference>
<reference evidence="5" key="1">
    <citation type="journal article" date="2019" name="Int. J. Syst. Evol. Microbiol.">
        <title>The Global Catalogue of Microorganisms (GCM) 10K type strain sequencing project: providing services to taxonomists for standard genome sequencing and annotation.</title>
        <authorList>
            <consortium name="The Broad Institute Genomics Platform"/>
            <consortium name="The Broad Institute Genome Sequencing Center for Infectious Disease"/>
            <person name="Wu L."/>
            <person name="Ma J."/>
        </authorList>
    </citation>
    <scope>NUCLEOTIDE SEQUENCE [LARGE SCALE GENOMIC DNA]</scope>
    <source>
        <strain evidence="5">YJ-61-S</strain>
    </source>
</reference>
<dbReference type="Pfam" id="PF05569">
    <property type="entry name" value="Peptidase_M56"/>
    <property type="match status" value="1"/>
</dbReference>